<feature type="transmembrane region" description="Helical" evidence="1">
    <location>
        <begin position="58"/>
        <end position="82"/>
    </location>
</feature>
<evidence type="ECO:0000313" key="3">
    <source>
        <dbReference type="Proteomes" id="UP001084197"/>
    </source>
</evidence>
<evidence type="ECO:0000256" key="1">
    <source>
        <dbReference type="SAM" id="Phobius"/>
    </source>
</evidence>
<dbReference type="Pfam" id="PF05857">
    <property type="entry name" value="TraX"/>
    <property type="match status" value="1"/>
</dbReference>
<keyword evidence="1" id="KW-1133">Transmembrane helix</keyword>
<keyword evidence="1" id="KW-0812">Transmembrane</keyword>
<gene>
    <name evidence="2" type="ORF">OWO01_03700</name>
</gene>
<feature type="transmembrane region" description="Helical" evidence="1">
    <location>
        <begin position="88"/>
        <end position="108"/>
    </location>
</feature>
<protein>
    <submittedName>
        <fullName evidence="2">TraX family protein</fullName>
    </submittedName>
</protein>
<feature type="transmembrane region" description="Helical" evidence="1">
    <location>
        <begin position="115"/>
        <end position="137"/>
    </location>
</feature>
<dbReference type="EMBL" id="JAPRAT010000004">
    <property type="protein sequence ID" value="MCZ0702316.1"/>
    <property type="molecule type" value="Genomic_DNA"/>
</dbReference>
<dbReference type="RefSeq" id="WP_268779081.1">
    <property type="nucleotide sequence ID" value="NZ_JAPRAT010000004.1"/>
</dbReference>
<accession>A0A9J6RAI1</accession>
<dbReference type="AlphaFoldDB" id="A0A9J6RAI1"/>
<keyword evidence="3" id="KW-1185">Reference proteome</keyword>
<keyword evidence="1" id="KW-0472">Membrane</keyword>
<feature type="transmembrane region" description="Helical" evidence="1">
    <location>
        <begin position="215"/>
        <end position="232"/>
    </location>
</feature>
<feature type="transmembrane region" description="Helical" evidence="1">
    <location>
        <begin position="178"/>
        <end position="195"/>
    </location>
</feature>
<feature type="transmembrane region" description="Helical" evidence="1">
    <location>
        <begin position="143"/>
        <end position="166"/>
    </location>
</feature>
<comment type="caution">
    <text evidence="2">The sequence shown here is derived from an EMBL/GenBank/DDBJ whole genome shotgun (WGS) entry which is preliminary data.</text>
</comment>
<reference evidence="2" key="1">
    <citation type="submission" date="2022-11" db="EMBL/GenBank/DDBJ databases">
        <title>WGS of Natronobacillus azotifigens 24KS-1, an anaerobic diazotrophic haloalkaliphile from soda-rich habitats.</title>
        <authorList>
            <person name="Sorokin D.Y."/>
            <person name="Merkel A.Y."/>
        </authorList>
    </citation>
    <scope>NUCLEOTIDE SEQUENCE</scope>
    <source>
        <strain evidence="2">24KS-1</strain>
    </source>
</reference>
<feature type="transmembrane region" description="Helical" evidence="1">
    <location>
        <begin position="29"/>
        <end position="49"/>
    </location>
</feature>
<dbReference type="InterPro" id="IPR008875">
    <property type="entry name" value="TraX"/>
</dbReference>
<dbReference type="Proteomes" id="UP001084197">
    <property type="component" value="Unassembled WGS sequence"/>
</dbReference>
<sequence>MTSTHLKIIALIAMFIDHYGLFISGTPEWMGWIGRIAAPVFIYCVVIGFKNTSNRIKYLVRLGVAAVGMSFINLFINLRIYYTDLSGPYLELNFFSTLFLIAFLIMLLENKRIKLFLLFFAWQFISFILFGLLEVFGFLPTPFAILVCQISGNVLVVEGGPLLILLGVSFYFANDNRWTVAAGYSFYCLAMFYSVRRWGWRLDGFYQHLFGFPGYQWMMIFALPLLLLYNGKKGIGLKYLFYIFYPLHIVILWYIGTLVLPK</sequence>
<feature type="transmembrane region" description="Helical" evidence="1">
    <location>
        <begin position="7"/>
        <end position="23"/>
    </location>
</feature>
<proteinExistence type="predicted"/>
<evidence type="ECO:0000313" key="2">
    <source>
        <dbReference type="EMBL" id="MCZ0702316.1"/>
    </source>
</evidence>
<organism evidence="2 3">
    <name type="scientific">Natronobacillus azotifigens</name>
    <dbReference type="NCBI Taxonomy" id="472978"/>
    <lineage>
        <taxon>Bacteria</taxon>
        <taxon>Bacillati</taxon>
        <taxon>Bacillota</taxon>
        <taxon>Bacilli</taxon>
        <taxon>Bacillales</taxon>
        <taxon>Bacillaceae</taxon>
        <taxon>Natronobacillus</taxon>
    </lineage>
</organism>
<feature type="transmembrane region" description="Helical" evidence="1">
    <location>
        <begin position="239"/>
        <end position="260"/>
    </location>
</feature>
<name>A0A9J6RAI1_9BACI</name>